<protein>
    <submittedName>
        <fullName evidence="3">Uncharacterized protein</fullName>
    </submittedName>
</protein>
<name>A0A915K1P3_ROMCU</name>
<evidence type="ECO:0000313" key="2">
    <source>
        <dbReference type="Proteomes" id="UP000887565"/>
    </source>
</evidence>
<sequence>MKACLINLTLHKEDYSSQLWISLLSSCLGYILPNPYLKKKRKINFLSPYLFLTGIKKFDCVAHQLKDNLEQKSNDVSFSTCTIKHIFCLPSNLRVGGPRTDLHKVAKMTESSVRVASAPKTIADVLLPESGEESAMPVIRICDLHLCREPLAQPPTMDTACPHPDAMAVYVAVVRQSKTSLAQPPPSDAATKNQVAVRTPYKSPASSEPPPSLNLQTTKEQSGQDKKVECGDFRLVIRG</sequence>
<proteinExistence type="predicted"/>
<dbReference type="Proteomes" id="UP000887565">
    <property type="component" value="Unplaced"/>
</dbReference>
<evidence type="ECO:0000256" key="1">
    <source>
        <dbReference type="SAM" id="MobiDB-lite"/>
    </source>
</evidence>
<dbReference type="WBParaSite" id="nRc.2.0.1.t31748-RA">
    <property type="protein sequence ID" value="nRc.2.0.1.t31748-RA"/>
    <property type="gene ID" value="nRc.2.0.1.g31748"/>
</dbReference>
<reference evidence="3" key="1">
    <citation type="submission" date="2022-11" db="UniProtKB">
        <authorList>
            <consortium name="WormBaseParasite"/>
        </authorList>
    </citation>
    <scope>IDENTIFICATION</scope>
</reference>
<accession>A0A915K1P3</accession>
<dbReference type="PROSITE" id="PS51257">
    <property type="entry name" value="PROKAR_LIPOPROTEIN"/>
    <property type="match status" value="1"/>
</dbReference>
<organism evidence="2 3">
    <name type="scientific">Romanomermis culicivorax</name>
    <name type="common">Nematode worm</name>
    <dbReference type="NCBI Taxonomy" id="13658"/>
    <lineage>
        <taxon>Eukaryota</taxon>
        <taxon>Metazoa</taxon>
        <taxon>Ecdysozoa</taxon>
        <taxon>Nematoda</taxon>
        <taxon>Enoplea</taxon>
        <taxon>Dorylaimia</taxon>
        <taxon>Mermithida</taxon>
        <taxon>Mermithoidea</taxon>
        <taxon>Mermithidae</taxon>
        <taxon>Romanomermis</taxon>
    </lineage>
</organism>
<dbReference type="AlphaFoldDB" id="A0A915K1P3"/>
<keyword evidence="2" id="KW-1185">Reference proteome</keyword>
<evidence type="ECO:0000313" key="3">
    <source>
        <dbReference type="WBParaSite" id="nRc.2.0.1.t31748-RA"/>
    </source>
</evidence>
<feature type="region of interest" description="Disordered" evidence="1">
    <location>
        <begin position="180"/>
        <end position="227"/>
    </location>
</feature>